<proteinExistence type="predicted"/>
<organism evidence="2 3">
    <name type="scientific">Tanacetum coccineum</name>
    <dbReference type="NCBI Taxonomy" id="301880"/>
    <lineage>
        <taxon>Eukaryota</taxon>
        <taxon>Viridiplantae</taxon>
        <taxon>Streptophyta</taxon>
        <taxon>Embryophyta</taxon>
        <taxon>Tracheophyta</taxon>
        <taxon>Spermatophyta</taxon>
        <taxon>Magnoliopsida</taxon>
        <taxon>eudicotyledons</taxon>
        <taxon>Gunneridae</taxon>
        <taxon>Pentapetalae</taxon>
        <taxon>asterids</taxon>
        <taxon>campanulids</taxon>
        <taxon>Asterales</taxon>
        <taxon>Asteraceae</taxon>
        <taxon>Asteroideae</taxon>
        <taxon>Anthemideae</taxon>
        <taxon>Anthemidinae</taxon>
        <taxon>Tanacetum</taxon>
    </lineage>
</organism>
<accession>A0ABQ4YNZ6</accession>
<feature type="coiled-coil region" evidence="1">
    <location>
        <begin position="469"/>
        <end position="496"/>
    </location>
</feature>
<protein>
    <submittedName>
        <fullName evidence="2">Uncharacterized protein</fullName>
    </submittedName>
</protein>
<reference evidence="2" key="2">
    <citation type="submission" date="2022-01" db="EMBL/GenBank/DDBJ databases">
        <authorList>
            <person name="Yamashiro T."/>
            <person name="Shiraishi A."/>
            <person name="Satake H."/>
            <person name="Nakayama K."/>
        </authorList>
    </citation>
    <scope>NUCLEOTIDE SEQUENCE</scope>
</reference>
<name>A0ABQ4YNZ6_9ASTR</name>
<comment type="caution">
    <text evidence="2">The sequence shown here is derived from an EMBL/GenBank/DDBJ whole genome shotgun (WGS) entry which is preliminary data.</text>
</comment>
<evidence type="ECO:0000313" key="2">
    <source>
        <dbReference type="EMBL" id="GJS79599.1"/>
    </source>
</evidence>
<dbReference type="Proteomes" id="UP001151760">
    <property type="component" value="Unassembled WGS sequence"/>
</dbReference>
<evidence type="ECO:0000256" key="1">
    <source>
        <dbReference type="SAM" id="Coils"/>
    </source>
</evidence>
<keyword evidence="3" id="KW-1185">Reference proteome</keyword>
<gene>
    <name evidence="2" type="ORF">Tco_0729480</name>
</gene>
<evidence type="ECO:0000313" key="3">
    <source>
        <dbReference type="Proteomes" id="UP001151760"/>
    </source>
</evidence>
<keyword evidence="1" id="KW-0175">Coiled coil</keyword>
<sequence length="552" mass="62505">MIQSAYNFGHVIQMIFKRQVPIPALLCSIGLITNHGHNESDCTVGEREKWRLQFFCLIDQGPLLSLGPQGMQLGITPEGVSFLDQKKASQYSMANLILSGSANPQAGPSNASILSEVHTLENAIDHSVSNQDEHEIHNKVQPSEVIDTTSVHMGNSNAIPYEQYLSVNDIFDVPSCASSALNSVYVSPVNDAFVPHDPIATELKIYKEQVAIYEQRAKFELTEREQRMDDQMQFKQKESKFLTDFSNLKHLNDKLENKLHSQDQSIQTVHMMLNPTQVYDQKTKTALGAQNPFYLRQAKKAQPALYDGDELLKPHHVPVIISTSEEELELAEATRNKLHVKMNDSTQLTPEQVFWSLDLAKRKAEELKANATPLPVLPPATVYPPNTPAHLVPRTLPTTSQVNIGLYVITQLFWDFEKTCKKRITPTGITEGERGFEQTKRCYLTEVIPFFNLLKEHFEGIQKSLVTEVRAMKAVFENLEAEVDQNETDLRSGEIERKNLLITNENLVAECFAQKRIADLESENFNLRNKIQNDDHDSMIKHFSDFKLNSST</sequence>
<reference evidence="2" key="1">
    <citation type="journal article" date="2022" name="Int. J. Mol. Sci.">
        <title>Draft Genome of Tanacetum Coccineum: Genomic Comparison of Closely Related Tanacetum-Family Plants.</title>
        <authorList>
            <person name="Yamashiro T."/>
            <person name="Shiraishi A."/>
            <person name="Nakayama K."/>
            <person name="Satake H."/>
        </authorList>
    </citation>
    <scope>NUCLEOTIDE SEQUENCE</scope>
</reference>
<dbReference type="EMBL" id="BQNB010010609">
    <property type="protein sequence ID" value="GJS79599.1"/>
    <property type="molecule type" value="Genomic_DNA"/>
</dbReference>